<evidence type="ECO:0000256" key="1">
    <source>
        <dbReference type="SAM" id="MobiDB-lite"/>
    </source>
</evidence>
<feature type="region of interest" description="Disordered" evidence="1">
    <location>
        <begin position="374"/>
        <end position="402"/>
    </location>
</feature>
<organism evidence="2 3">
    <name type="scientific">Allochromatium vinosum (strain ATCC 17899 / DSM 180 / NBRC 103801 / NCIMB 10441 / D)</name>
    <name type="common">Chromatium vinosum</name>
    <dbReference type="NCBI Taxonomy" id="572477"/>
    <lineage>
        <taxon>Bacteria</taxon>
        <taxon>Pseudomonadati</taxon>
        <taxon>Pseudomonadota</taxon>
        <taxon>Gammaproteobacteria</taxon>
        <taxon>Chromatiales</taxon>
        <taxon>Chromatiaceae</taxon>
        <taxon>Allochromatium</taxon>
    </lineage>
</organism>
<name>D3RWE9_ALLVD</name>
<feature type="region of interest" description="Disordered" evidence="1">
    <location>
        <begin position="156"/>
        <end position="181"/>
    </location>
</feature>
<dbReference type="HOGENOM" id="CLU_684493_0_0_6"/>
<feature type="compositionally biased region" description="Polar residues" evidence="1">
    <location>
        <begin position="376"/>
        <end position="402"/>
    </location>
</feature>
<accession>D3RWE9</accession>
<evidence type="ECO:0000313" key="3">
    <source>
        <dbReference type="Proteomes" id="UP000001441"/>
    </source>
</evidence>
<sequence>MTSPFARRVNDPFTLLLAATRTPKDQAFRERLQKLDQLASQIAKSTGNLFELAQTQTQGQFKPRATYIRVRGLGHDLYQQLRNHVHIQECLYDTDHKTYKYADVLRISPIVIAFLETLKQDSGIANLCFQRSKITFTSGQYPYNLSAVLHSPEPDAKAVQASQTRRGTPDTGYSSLSGLTPDQQQERACQSLNALVDTLRSTFKDPQFQSRLKNFRRRAKENYQGLIDFATKLCDHYQHIAVVYVRFEYEVSDHSKNRDIYADRQALVSLKSPIRKTSIGYALKIEYMDPKPILHGMLFYRASDTHRLVHDLFEIYNYWYEQATSHSGQRPNPTTFNRRYIEARHQRPLPEEIQSIATMITKFDNYAQSKGKGRTFTKSTLPRTVKPSTPVLSSSTSMFQSG</sequence>
<evidence type="ECO:0000313" key="2">
    <source>
        <dbReference type="EMBL" id="ADC64161.1"/>
    </source>
</evidence>
<reference evidence="2 3" key="1">
    <citation type="journal article" date="2011" name="Stand. Genomic Sci.">
        <title>Complete genome sequence of Allochromatium vinosum DSM 180(T).</title>
        <authorList>
            <person name="Weissgerber T."/>
            <person name="Zigann R."/>
            <person name="Bruce D."/>
            <person name="Chang Y.J."/>
            <person name="Detter J.C."/>
            <person name="Han C."/>
            <person name="Hauser L."/>
            <person name="Jeffries C.D."/>
            <person name="Land M."/>
            <person name="Munk A.C."/>
            <person name="Tapia R."/>
            <person name="Dahl C."/>
        </authorList>
    </citation>
    <scope>NUCLEOTIDE SEQUENCE [LARGE SCALE GENOMIC DNA]</scope>
    <source>
        <strain evidence="3">ATCC 17899 / DSM 180 / NBRC 103801 / NCIMB 10441 / D</strain>
        <plasmid evidence="3">Plasmid pALVIN02</plasmid>
    </source>
</reference>
<proteinExistence type="predicted"/>
<dbReference type="Proteomes" id="UP000001441">
    <property type="component" value="Plasmid pALVIN02"/>
</dbReference>
<feature type="compositionally biased region" description="Polar residues" evidence="1">
    <location>
        <begin position="160"/>
        <end position="181"/>
    </location>
</feature>
<gene>
    <name evidence="2" type="ordered locus">Alvin_3270</name>
</gene>
<keyword evidence="2" id="KW-0614">Plasmid</keyword>
<dbReference type="KEGG" id="alv:Alvin_3270"/>
<geneLocation type="plasmid" evidence="2 3">
    <name>pALVIN02</name>
</geneLocation>
<dbReference type="EMBL" id="CP001898">
    <property type="protein sequence ID" value="ADC64161.1"/>
    <property type="molecule type" value="Genomic_DNA"/>
</dbReference>
<keyword evidence="3" id="KW-1185">Reference proteome</keyword>
<dbReference type="AlphaFoldDB" id="D3RWE9"/>
<protein>
    <submittedName>
        <fullName evidence="2">Uncharacterized protein</fullName>
    </submittedName>
</protein>